<keyword evidence="4" id="KW-0809">Transit peptide</keyword>
<dbReference type="GO" id="GO:0005739">
    <property type="term" value="C:mitochondrion"/>
    <property type="evidence" value="ECO:0007669"/>
    <property type="project" value="UniProtKB-SubCell"/>
</dbReference>
<dbReference type="AlphaFoldDB" id="A0AA39XPS1"/>
<evidence type="ECO:0000256" key="2">
    <source>
        <dbReference type="ARBA" id="ARBA00005543"/>
    </source>
</evidence>
<dbReference type="InterPro" id="IPR011042">
    <property type="entry name" value="6-blade_b-propeller_TolB-like"/>
</dbReference>
<evidence type="ECO:0000256" key="4">
    <source>
        <dbReference type="ARBA" id="ARBA00022946"/>
    </source>
</evidence>
<protein>
    <recommendedName>
        <fullName evidence="3">Altered inheritance of mitochondria protein 9, mitochondrial</fullName>
    </recommendedName>
    <alternativeName>
        <fullName evidence="6">Found in mitochondrial proteome protein 29</fullName>
    </alternativeName>
</protein>
<evidence type="ECO:0000256" key="3">
    <source>
        <dbReference type="ARBA" id="ARBA00016197"/>
    </source>
</evidence>
<dbReference type="Gene3D" id="2.120.10.30">
    <property type="entry name" value="TolB, C-terminal domain"/>
    <property type="match status" value="1"/>
</dbReference>
<accession>A0AA39XPS1</accession>
<comment type="subcellular location">
    <subcellularLocation>
        <location evidence="1">Mitochondrion</location>
    </subcellularLocation>
</comment>
<sequence length="688" mass="77285">MEKAAGCRLSKKWAEMDLKIKFKFIANLAELEAKLAGVNFPAYGSLYLKESLDDGEKYEPLAPEIDPDGRFCIGPSCEREWFQKEDTEAIEARFDRGPWLTLPAFGNSVADREIARIELNPKPDVPYGPPRGSIEEQLHVLEMAKTLYSRSDPEPHSGNLAFQTLWHPDLHMGNIYVSDEDPTKISSIIDWQYCVIAPLFCQARFPALLEVDYDDYKYGSEIPKPQLPENFHELDEDDQNAAKSKAEMQILAKVYEKFSGYDMKRALRVPWFFPSLFNRCGSTWQRGAVPLRPCLIRTAQYWTEMGWAGDCPLKFSEDYLEKSKKEVEEYQDYIDTQRGIWKLMHTTSEGWFPPDVDFEAVQKMTKELREKFMEFALLATAGAGSLASRIWVRTVYEFPGSWIENIAVRDNGNLLLTFLLPEPDLVELCNPASHSPTPRLIHRFDPFPGLTGITETSPDVIAGNAPDIDNPRYSLWEADLTDDDDPRITPLIKHFREGCLLNGMTTLSPASRHSDCNDAVVLISDSAGGVVLRVDLESKRVSTFLYDPHITQAPPPANASAVPFGVNGLRYRPQDGYLYFTSTDRRLLARVRADPDDKTASGPIDVLNAGGVAADDFAVREEGDCGIVAYETSGVDGLVVRVVVRDGETEVLLEGELPTSAQFGRTERDRDTLYVVTRDAKVFAIGGF</sequence>
<dbReference type="InterPro" id="IPR011009">
    <property type="entry name" value="Kinase-like_dom_sf"/>
</dbReference>
<dbReference type="InterPro" id="IPR051035">
    <property type="entry name" value="Mito_inheritance_9"/>
</dbReference>
<keyword evidence="8" id="KW-1185">Reference proteome</keyword>
<comment type="caution">
    <text evidence="7">The sequence shown here is derived from an EMBL/GenBank/DDBJ whole genome shotgun (WGS) entry which is preliminary data.</text>
</comment>
<organism evidence="7 8">
    <name type="scientific">Lasiodiplodia hormozganensis</name>
    <dbReference type="NCBI Taxonomy" id="869390"/>
    <lineage>
        <taxon>Eukaryota</taxon>
        <taxon>Fungi</taxon>
        <taxon>Dikarya</taxon>
        <taxon>Ascomycota</taxon>
        <taxon>Pezizomycotina</taxon>
        <taxon>Dothideomycetes</taxon>
        <taxon>Dothideomycetes incertae sedis</taxon>
        <taxon>Botryosphaeriales</taxon>
        <taxon>Botryosphaeriaceae</taxon>
        <taxon>Lasiodiplodia</taxon>
    </lineage>
</organism>
<evidence type="ECO:0000256" key="6">
    <source>
        <dbReference type="ARBA" id="ARBA00031849"/>
    </source>
</evidence>
<reference evidence="7" key="1">
    <citation type="submission" date="2023-06" db="EMBL/GenBank/DDBJ databases">
        <title>Multi-omics analyses reveal the molecular pathogenesis toolkit of Lasiodiplodia hormozganensis, a cross-kingdom pathogen.</title>
        <authorList>
            <person name="Felix C."/>
            <person name="Meneses R."/>
            <person name="Goncalves M.F.M."/>
            <person name="Tilleman L."/>
            <person name="Duarte A.S."/>
            <person name="Jorrin-Novo J.V."/>
            <person name="Van De Peer Y."/>
            <person name="Deforce D."/>
            <person name="Van Nieuwerburgh F."/>
            <person name="Esteves A.C."/>
            <person name="Alves A."/>
        </authorList>
    </citation>
    <scope>NUCLEOTIDE SEQUENCE</scope>
    <source>
        <strain evidence="7">CBS 339.90</strain>
    </source>
</reference>
<dbReference type="EMBL" id="JAUJDW010000124">
    <property type="protein sequence ID" value="KAK0637540.1"/>
    <property type="molecule type" value="Genomic_DNA"/>
</dbReference>
<dbReference type="SUPFAM" id="SSF63829">
    <property type="entry name" value="Calcium-dependent phosphotriesterase"/>
    <property type="match status" value="1"/>
</dbReference>
<dbReference type="SUPFAM" id="SSF56112">
    <property type="entry name" value="Protein kinase-like (PK-like)"/>
    <property type="match status" value="1"/>
</dbReference>
<dbReference type="Proteomes" id="UP001175001">
    <property type="component" value="Unassembled WGS sequence"/>
</dbReference>
<gene>
    <name evidence="7" type="ORF">DIS24_g10715</name>
</gene>
<comment type="similarity">
    <text evidence="2">Belongs to the AIM9 family.</text>
</comment>
<name>A0AA39XPS1_9PEZI</name>
<evidence type="ECO:0000256" key="5">
    <source>
        <dbReference type="ARBA" id="ARBA00023128"/>
    </source>
</evidence>
<dbReference type="PANTHER" id="PTHR36091">
    <property type="entry name" value="ALTERED INHERITANCE OF MITOCHONDRIA PROTEIN 9, MITOCHONDRIAL"/>
    <property type="match status" value="1"/>
</dbReference>
<dbReference type="PANTHER" id="PTHR36091:SF1">
    <property type="entry name" value="ALTERED INHERITANCE OF MITOCHONDRIA PROTEIN 9, MITOCHONDRIAL"/>
    <property type="match status" value="1"/>
</dbReference>
<evidence type="ECO:0000313" key="7">
    <source>
        <dbReference type="EMBL" id="KAK0637540.1"/>
    </source>
</evidence>
<evidence type="ECO:0000313" key="8">
    <source>
        <dbReference type="Proteomes" id="UP001175001"/>
    </source>
</evidence>
<keyword evidence="5" id="KW-0496">Mitochondrion</keyword>
<proteinExistence type="inferred from homology"/>
<evidence type="ECO:0000256" key="1">
    <source>
        <dbReference type="ARBA" id="ARBA00004173"/>
    </source>
</evidence>